<evidence type="ECO:0000313" key="6">
    <source>
        <dbReference type="EMBL" id="PTQ90044.1"/>
    </source>
</evidence>
<dbReference type="GO" id="GO:0005524">
    <property type="term" value="F:ATP binding"/>
    <property type="evidence" value="ECO:0007669"/>
    <property type="project" value="UniProtKB-KW"/>
</dbReference>
<comment type="caution">
    <text evidence="6">The sequence shown here is derived from an EMBL/GenBank/DDBJ whole genome shotgun (WGS) entry which is preliminary data.</text>
</comment>
<dbReference type="SMART" id="SM00382">
    <property type="entry name" value="AAA"/>
    <property type="match status" value="1"/>
</dbReference>
<evidence type="ECO:0000256" key="2">
    <source>
        <dbReference type="ARBA" id="ARBA00022448"/>
    </source>
</evidence>
<dbReference type="Pfam" id="PF00005">
    <property type="entry name" value="ABC_tran"/>
    <property type="match status" value="1"/>
</dbReference>
<sequence length="234" mass="26069">MTVAISVNAVSKRFILKHNASMSIKQKISSITNKTYRSHLEEFWALKDINFTINHGESIAFLGHNGCGKSTLMKLISGVYKPTLGKVTINGRLAPLIELGAGFHPELTGQENIYLNGCLLGMSNQEITEKYQEITDFAELGDFIDTPVKNYSSGMAMRLGFAIAVYSSPSILIADEVLAVGDAYFQEKCHRKIRDMQNHGLTLILVTHVPEHAELFCQRYIKLDHGKVIETGFF</sequence>
<gene>
    <name evidence="6" type="ORF">C8N29_10482</name>
</gene>
<organism evidence="6 7">
    <name type="scientific">Agitococcus lubricus</name>
    <dbReference type="NCBI Taxonomy" id="1077255"/>
    <lineage>
        <taxon>Bacteria</taxon>
        <taxon>Pseudomonadati</taxon>
        <taxon>Pseudomonadota</taxon>
        <taxon>Gammaproteobacteria</taxon>
        <taxon>Moraxellales</taxon>
        <taxon>Moraxellaceae</taxon>
        <taxon>Agitococcus</taxon>
    </lineage>
</organism>
<dbReference type="PROSITE" id="PS50893">
    <property type="entry name" value="ABC_TRANSPORTER_2"/>
    <property type="match status" value="1"/>
</dbReference>
<keyword evidence="2" id="KW-0813">Transport</keyword>
<keyword evidence="3" id="KW-0547">Nucleotide-binding</keyword>
<evidence type="ECO:0000259" key="5">
    <source>
        <dbReference type="PROSITE" id="PS50893"/>
    </source>
</evidence>
<dbReference type="PROSITE" id="PS00211">
    <property type="entry name" value="ABC_TRANSPORTER_1"/>
    <property type="match status" value="1"/>
</dbReference>
<dbReference type="RefSeq" id="WP_107865043.1">
    <property type="nucleotide sequence ID" value="NZ_QAON01000004.1"/>
</dbReference>
<dbReference type="CDD" id="cd03220">
    <property type="entry name" value="ABC_KpsT_Wzt"/>
    <property type="match status" value="1"/>
</dbReference>
<dbReference type="Gene3D" id="3.40.50.300">
    <property type="entry name" value="P-loop containing nucleotide triphosphate hydrolases"/>
    <property type="match status" value="1"/>
</dbReference>
<feature type="domain" description="ABC transporter" evidence="5">
    <location>
        <begin position="26"/>
        <end position="234"/>
    </location>
</feature>
<dbReference type="InterPro" id="IPR003593">
    <property type="entry name" value="AAA+_ATPase"/>
</dbReference>
<dbReference type="GO" id="GO:0016020">
    <property type="term" value="C:membrane"/>
    <property type="evidence" value="ECO:0007669"/>
    <property type="project" value="InterPro"/>
</dbReference>
<keyword evidence="4 6" id="KW-0067">ATP-binding</keyword>
<dbReference type="InterPro" id="IPR050683">
    <property type="entry name" value="Bact_Polysacc_Export_ATP-bd"/>
</dbReference>
<dbReference type="Proteomes" id="UP000244223">
    <property type="component" value="Unassembled WGS sequence"/>
</dbReference>
<comment type="similarity">
    <text evidence="1">Belongs to the ABC transporter superfamily.</text>
</comment>
<dbReference type="EMBL" id="QAON01000004">
    <property type="protein sequence ID" value="PTQ90044.1"/>
    <property type="molecule type" value="Genomic_DNA"/>
</dbReference>
<dbReference type="InterPro" id="IPR027417">
    <property type="entry name" value="P-loop_NTPase"/>
</dbReference>
<dbReference type="OrthoDB" id="9778870at2"/>
<dbReference type="GO" id="GO:0016887">
    <property type="term" value="F:ATP hydrolysis activity"/>
    <property type="evidence" value="ECO:0007669"/>
    <property type="project" value="InterPro"/>
</dbReference>
<dbReference type="AlphaFoldDB" id="A0A2T5J132"/>
<keyword evidence="7" id="KW-1185">Reference proteome</keyword>
<dbReference type="InterPro" id="IPR003439">
    <property type="entry name" value="ABC_transporter-like_ATP-bd"/>
</dbReference>
<proteinExistence type="inferred from homology"/>
<dbReference type="GO" id="GO:0140359">
    <property type="term" value="F:ABC-type transporter activity"/>
    <property type="evidence" value="ECO:0007669"/>
    <property type="project" value="InterPro"/>
</dbReference>
<dbReference type="SUPFAM" id="SSF52540">
    <property type="entry name" value="P-loop containing nucleoside triphosphate hydrolases"/>
    <property type="match status" value="1"/>
</dbReference>
<protein>
    <submittedName>
        <fullName evidence="6">ABC-2 type transport system ATP-binding protein/lipopolysaccharide transport system ATP-binding protein</fullName>
    </submittedName>
</protein>
<name>A0A2T5J132_9GAMM</name>
<dbReference type="InterPro" id="IPR017871">
    <property type="entry name" value="ABC_transporter-like_CS"/>
</dbReference>
<evidence type="ECO:0000256" key="1">
    <source>
        <dbReference type="ARBA" id="ARBA00005417"/>
    </source>
</evidence>
<dbReference type="InterPro" id="IPR015860">
    <property type="entry name" value="ABC_transpr_TagH-like"/>
</dbReference>
<reference evidence="6 7" key="1">
    <citation type="submission" date="2018-04" db="EMBL/GenBank/DDBJ databases">
        <title>Genomic Encyclopedia of Archaeal and Bacterial Type Strains, Phase II (KMG-II): from individual species to whole genera.</title>
        <authorList>
            <person name="Goeker M."/>
        </authorList>
    </citation>
    <scope>NUCLEOTIDE SEQUENCE [LARGE SCALE GENOMIC DNA]</scope>
    <source>
        <strain evidence="6 7">DSM 5822</strain>
    </source>
</reference>
<evidence type="ECO:0000256" key="3">
    <source>
        <dbReference type="ARBA" id="ARBA00022741"/>
    </source>
</evidence>
<dbReference type="PANTHER" id="PTHR46743:SF2">
    <property type="entry name" value="TEICHOIC ACIDS EXPORT ATP-BINDING PROTEIN TAGH"/>
    <property type="match status" value="1"/>
</dbReference>
<evidence type="ECO:0000313" key="7">
    <source>
        <dbReference type="Proteomes" id="UP000244223"/>
    </source>
</evidence>
<dbReference type="PANTHER" id="PTHR46743">
    <property type="entry name" value="TEICHOIC ACIDS EXPORT ATP-BINDING PROTEIN TAGH"/>
    <property type="match status" value="1"/>
</dbReference>
<evidence type="ECO:0000256" key="4">
    <source>
        <dbReference type="ARBA" id="ARBA00022840"/>
    </source>
</evidence>
<accession>A0A2T5J132</accession>